<dbReference type="PANTHER" id="PTHR30146">
    <property type="entry name" value="LACI-RELATED TRANSCRIPTIONAL REPRESSOR"/>
    <property type="match status" value="1"/>
</dbReference>
<dbReference type="PRINTS" id="PR00036">
    <property type="entry name" value="HTHLACI"/>
</dbReference>
<dbReference type="EMBL" id="AYZM01000134">
    <property type="protein sequence ID" value="KRN19928.1"/>
    <property type="molecule type" value="Genomic_DNA"/>
</dbReference>
<keyword evidence="2" id="KW-0238">DNA-binding</keyword>
<dbReference type="Gene3D" id="3.40.50.2300">
    <property type="match status" value="2"/>
</dbReference>
<dbReference type="CDD" id="cd01392">
    <property type="entry name" value="HTH_LacI"/>
    <property type="match status" value="1"/>
</dbReference>
<dbReference type="OrthoDB" id="43195at2"/>
<dbReference type="CDD" id="cd01544">
    <property type="entry name" value="PBP1_GalR"/>
    <property type="match status" value="1"/>
</dbReference>
<evidence type="ECO:0000313" key="5">
    <source>
        <dbReference type="EMBL" id="KRN19928.1"/>
    </source>
</evidence>
<evidence type="ECO:0000313" key="6">
    <source>
        <dbReference type="Proteomes" id="UP000051442"/>
    </source>
</evidence>
<protein>
    <submittedName>
        <fullName evidence="5">LacI family transcription regulator</fullName>
    </submittedName>
</protein>
<keyword evidence="1" id="KW-0805">Transcription regulation</keyword>
<dbReference type="GO" id="GO:0003700">
    <property type="term" value="F:DNA-binding transcription factor activity"/>
    <property type="evidence" value="ECO:0007669"/>
    <property type="project" value="TreeGrafter"/>
</dbReference>
<dbReference type="STRING" id="1423804.FD14_GL001558"/>
<sequence length="341" mass="38486">MKTTLKDIAQKAGVSLSTVSRVLNYDTTLSVSDDTRQRIFEVAEELNYTKSKRVPKSPDTYRLAVVQWYSETKELDDLYYMAIRMGIEKRSQELQIQTTPVFQNQVSEIGKDVDGIIAVGKYSEDQVQELSSLTNNLIFVDWSGIEQGFDSVVTEFKPPVRQVVDYLLKQSDQVGIIYGSEYTTDHKLKIQDPRFRAFKRVMTERGKYDDHLAFQGNYTNQSGYDVMKQVIADLGDDLPHAFFVSNDPMAIGALKALGEANIAVPERVSLFSFNDTSVAKYVYPELSAVHVDTEQMGVSAVNMMQRRLESGRDVPLKIVVGTKLMVRKSTRPVTDDDVADD</sequence>
<proteinExistence type="predicted"/>
<dbReference type="Proteomes" id="UP000051442">
    <property type="component" value="Unassembled WGS sequence"/>
</dbReference>
<dbReference type="AlphaFoldDB" id="A0A0R2EU26"/>
<dbReference type="SMART" id="SM00354">
    <property type="entry name" value="HTH_LACI"/>
    <property type="match status" value="1"/>
</dbReference>
<organism evidence="5 6">
    <name type="scientific">Secundilactobacillus similis DSM 23365 = JCM 2765</name>
    <dbReference type="NCBI Taxonomy" id="1423804"/>
    <lineage>
        <taxon>Bacteria</taxon>
        <taxon>Bacillati</taxon>
        <taxon>Bacillota</taxon>
        <taxon>Bacilli</taxon>
        <taxon>Lactobacillales</taxon>
        <taxon>Lactobacillaceae</taxon>
        <taxon>Secundilactobacillus</taxon>
    </lineage>
</organism>
<dbReference type="PATRIC" id="fig|1423804.4.peg.1684"/>
<dbReference type="PROSITE" id="PS50932">
    <property type="entry name" value="HTH_LACI_2"/>
    <property type="match status" value="1"/>
</dbReference>
<dbReference type="Pfam" id="PF00356">
    <property type="entry name" value="LacI"/>
    <property type="match status" value="1"/>
</dbReference>
<feature type="domain" description="HTH lacI-type" evidence="4">
    <location>
        <begin position="3"/>
        <end position="51"/>
    </location>
</feature>
<dbReference type="Pfam" id="PF13377">
    <property type="entry name" value="Peripla_BP_3"/>
    <property type="match status" value="1"/>
</dbReference>
<dbReference type="InterPro" id="IPR028082">
    <property type="entry name" value="Peripla_BP_I"/>
</dbReference>
<dbReference type="PANTHER" id="PTHR30146:SF149">
    <property type="entry name" value="HTH-TYPE TRANSCRIPTIONAL REGULATOR EBGR"/>
    <property type="match status" value="1"/>
</dbReference>
<evidence type="ECO:0000259" key="4">
    <source>
        <dbReference type="PROSITE" id="PS50932"/>
    </source>
</evidence>
<evidence type="ECO:0000256" key="2">
    <source>
        <dbReference type="ARBA" id="ARBA00023125"/>
    </source>
</evidence>
<name>A0A0R2EU26_9LACO</name>
<dbReference type="PROSITE" id="PS00356">
    <property type="entry name" value="HTH_LACI_1"/>
    <property type="match status" value="1"/>
</dbReference>
<dbReference type="SUPFAM" id="SSF47413">
    <property type="entry name" value="lambda repressor-like DNA-binding domains"/>
    <property type="match status" value="1"/>
</dbReference>
<gene>
    <name evidence="5" type="ORF">FD14_GL001558</name>
</gene>
<evidence type="ECO:0000256" key="3">
    <source>
        <dbReference type="ARBA" id="ARBA00023163"/>
    </source>
</evidence>
<keyword evidence="3" id="KW-0804">Transcription</keyword>
<evidence type="ECO:0000256" key="1">
    <source>
        <dbReference type="ARBA" id="ARBA00023015"/>
    </source>
</evidence>
<reference evidence="5 6" key="1">
    <citation type="journal article" date="2015" name="Genome Announc.">
        <title>Expanding the biotechnology potential of lactobacilli through comparative genomics of 213 strains and associated genera.</title>
        <authorList>
            <person name="Sun Z."/>
            <person name="Harris H.M."/>
            <person name="McCann A."/>
            <person name="Guo C."/>
            <person name="Argimon S."/>
            <person name="Zhang W."/>
            <person name="Yang X."/>
            <person name="Jeffery I.B."/>
            <person name="Cooney J.C."/>
            <person name="Kagawa T.F."/>
            <person name="Liu W."/>
            <person name="Song Y."/>
            <person name="Salvetti E."/>
            <person name="Wrobel A."/>
            <person name="Rasinkangas P."/>
            <person name="Parkhill J."/>
            <person name="Rea M.C."/>
            <person name="O'Sullivan O."/>
            <person name="Ritari J."/>
            <person name="Douillard F.P."/>
            <person name="Paul Ross R."/>
            <person name="Yang R."/>
            <person name="Briner A.E."/>
            <person name="Felis G.E."/>
            <person name="de Vos W.M."/>
            <person name="Barrangou R."/>
            <person name="Klaenhammer T.R."/>
            <person name="Caufield P.W."/>
            <person name="Cui Y."/>
            <person name="Zhang H."/>
            <person name="O'Toole P.W."/>
        </authorList>
    </citation>
    <scope>NUCLEOTIDE SEQUENCE [LARGE SCALE GENOMIC DNA]</scope>
    <source>
        <strain evidence="5 6">DSM 23365</strain>
    </source>
</reference>
<dbReference type="RefSeq" id="WP_057152137.1">
    <property type="nucleotide sequence ID" value="NZ_AYZM01000134.1"/>
</dbReference>
<keyword evidence="6" id="KW-1185">Reference proteome</keyword>
<dbReference type="GO" id="GO:0000976">
    <property type="term" value="F:transcription cis-regulatory region binding"/>
    <property type="evidence" value="ECO:0007669"/>
    <property type="project" value="TreeGrafter"/>
</dbReference>
<dbReference type="InterPro" id="IPR000843">
    <property type="entry name" value="HTH_LacI"/>
</dbReference>
<accession>A0A0R2EU26</accession>
<dbReference type="InterPro" id="IPR010982">
    <property type="entry name" value="Lambda_DNA-bd_dom_sf"/>
</dbReference>
<dbReference type="InterPro" id="IPR046335">
    <property type="entry name" value="LacI/GalR-like_sensor"/>
</dbReference>
<comment type="caution">
    <text evidence="5">The sequence shown here is derived from an EMBL/GenBank/DDBJ whole genome shotgun (WGS) entry which is preliminary data.</text>
</comment>
<dbReference type="Gene3D" id="1.10.260.40">
    <property type="entry name" value="lambda repressor-like DNA-binding domains"/>
    <property type="match status" value="1"/>
</dbReference>
<dbReference type="SUPFAM" id="SSF53822">
    <property type="entry name" value="Periplasmic binding protein-like I"/>
    <property type="match status" value="1"/>
</dbReference>